<keyword evidence="3" id="KW-1185">Reference proteome</keyword>
<reference evidence="1 4" key="3">
    <citation type="submission" date="2020-02" db="EMBL/GenBank/DDBJ databases">
        <title>Newly sequenced genome of strain CSTR1 showed variability in Candidatus Kuenenia stuttgartiensis genomes.</title>
        <authorList>
            <person name="Ding C."/>
            <person name="Adrian L."/>
        </authorList>
    </citation>
    <scope>NUCLEOTIDE SEQUENCE [LARGE SCALE GENOMIC DNA]</scope>
    <source>
        <strain evidence="1 4">CSTR1</strain>
    </source>
</reference>
<reference evidence="2" key="2">
    <citation type="submission" date="2017-10" db="EMBL/GenBank/DDBJ databases">
        <authorList>
            <person name="Banno H."/>
            <person name="Chua N.-H."/>
        </authorList>
    </citation>
    <scope>NUCLEOTIDE SEQUENCE [LARGE SCALE GENOMIC DNA]</scope>
    <source>
        <strain evidence="2">Kuenenia_mbr1_ru-nijmegen</strain>
    </source>
</reference>
<reference evidence="3" key="1">
    <citation type="submission" date="2017-10" db="EMBL/GenBank/DDBJ databases">
        <authorList>
            <person name="Frank J."/>
        </authorList>
    </citation>
    <scope>NUCLEOTIDE SEQUENCE [LARGE SCALE GENOMIC DNA]</scope>
</reference>
<evidence type="ECO:0000313" key="2">
    <source>
        <dbReference type="EMBL" id="SOH06303.1"/>
    </source>
</evidence>
<name>A0A2C9CL53_KUEST</name>
<organism evidence="2 3">
    <name type="scientific">Kuenenia stuttgartiensis</name>
    <dbReference type="NCBI Taxonomy" id="174633"/>
    <lineage>
        <taxon>Bacteria</taxon>
        <taxon>Pseudomonadati</taxon>
        <taxon>Planctomycetota</taxon>
        <taxon>Candidatus Brocadiia</taxon>
        <taxon>Candidatus Brocadiales</taxon>
        <taxon>Candidatus Brocadiaceae</taxon>
        <taxon>Candidatus Kuenenia</taxon>
    </lineage>
</organism>
<accession>A0A2C9CL53</accession>
<dbReference type="Proteomes" id="UP000501926">
    <property type="component" value="Chromosome"/>
</dbReference>
<protein>
    <submittedName>
        <fullName evidence="2">Uncharacterized protein</fullName>
    </submittedName>
</protein>
<sequence>MKEGIANIENVWVRFKSNLFNYLKNLESE</sequence>
<dbReference type="KEGG" id="kst:KSMBR1_3830"/>
<evidence type="ECO:0000313" key="1">
    <source>
        <dbReference type="EMBL" id="QII12392.1"/>
    </source>
</evidence>
<dbReference type="EMBL" id="LT934425">
    <property type="protein sequence ID" value="SOH06303.1"/>
    <property type="molecule type" value="Genomic_DNA"/>
</dbReference>
<dbReference type="Proteomes" id="UP000221734">
    <property type="component" value="Chromosome Kuenenia_stuttgartiensis_MBR1"/>
</dbReference>
<gene>
    <name evidence="1" type="ORF">KsCSTR_30130</name>
    <name evidence="2" type="ORF">KSMBR1_3830</name>
</gene>
<evidence type="ECO:0000313" key="3">
    <source>
        <dbReference type="Proteomes" id="UP000221734"/>
    </source>
</evidence>
<evidence type="ECO:0000313" key="4">
    <source>
        <dbReference type="Proteomes" id="UP000501926"/>
    </source>
</evidence>
<dbReference type="AlphaFoldDB" id="A0A2C9CL53"/>
<proteinExistence type="predicted"/>
<dbReference type="EMBL" id="CP049055">
    <property type="protein sequence ID" value="QII12392.1"/>
    <property type="molecule type" value="Genomic_DNA"/>
</dbReference>